<dbReference type="OrthoDB" id="8596093at2"/>
<dbReference type="HOGENOM" id="CLU_1376473_0_0_6"/>
<dbReference type="Proteomes" id="UP000000238">
    <property type="component" value="Chromosome"/>
</dbReference>
<keyword evidence="2" id="KW-1185">Reference proteome</keyword>
<sequence>MHYFYSPSTRGFYLESLHAAGGLPLDGVKVTEEERQALLDGQAQGLTIEINDQGRPVAKRSAREPIQERRERARRAIDAAAGDARAAFVSAGQLVEEEYRLALRQVQQWRDAGQPADAVPEAIQHWADAAKLSALDAADDIERTAARWQAALLRIRGIRLQGKAAINQAAPDADLMALAQPVIEQLAALPAFEELAGS</sequence>
<dbReference type="RefSeq" id="WP_011400457.1">
    <property type="nucleotide sequence ID" value="NC_007645.1"/>
</dbReference>
<dbReference type="STRING" id="349521.HCH_06783"/>
<evidence type="ECO:0000313" key="1">
    <source>
        <dbReference type="EMBL" id="ABC33407.1"/>
    </source>
</evidence>
<evidence type="ECO:0000313" key="2">
    <source>
        <dbReference type="Proteomes" id="UP000000238"/>
    </source>
</evidence>
<gene>
    <name evidence="1" type="ordered locus">HCH_06783</name>
</gene>
<organism evidence="1 2">
    <name type="scientific">Hahella chejuensis (strain KCTC 2396)</name>
    <dbReference type="NCBI Taxonomy" id="349521"/>
    <lineage>
        <taxon>Bacteria</taxon>
        <taxon>Pseudomonadati</taxon>
        <taxon>Pseudomonadota</taxon>
        <taxon>Gammaproteobacteria</taxon>
        <taxon>Oceanospirillales</taxon>
        <taxon>Hahellaceae</taxon>
        <taxon>Hahella</taxon>
    </lineage>
</organism>
<dbReference type="KEGG" id="hch:HCH_06783"/>
<proteinExistence type="predicted"/>
<accession>Q2S7G7</accession>
<reference evidence="1 2" key="1">
    <citation type="journal article" date="2005" name="Nucleic Acids Res.">
        <title>Genomic blueprint of Hahella chejuensis, a marine microbe producing an algicidal agent.</title>
        <authorList>
            <person name="Jeong H."/>
            <person name="Yim J.H."/>
            <person name="Lee C."/>
            <person name="Choi S.-H."/>
            <person name="Park Y.K."/>
            <person name="Yoon S.H."/>
            <person name="Hur C.-G."/>
            <person name="Kang H.-Y."/>
            <person name="Kim D."/>
            <person name="Lee H.H."/>
            <person name="Park K.H."/>
            <person name="Park S.-H."/>
            <person name="Park H.-S."/>
            <person name="Lee H.K."/>
            <person name="Oh T.K."/>
            <person name="Kim J.F."/>
        </authorList>
    </citation>
    <scope>NUCLEOTIDE SEQUENCE [LARGE SCALE GENOMIC DNA]</scope>
    <source>
        <strain evidence="1 2">KCTC 2396</strain>
    </source>
</reference>
<dbReference type="EMBL" id="CP000155">
    <property type="protein sequence ID" value="ABC33407.1"/>
    <property type="molecule type" value="Genomic_DNA"/>
</dbReference>
<dbReference type="eggNOG" id="ENOG5031253">
    <property type="taxonomic scope" value="Bacteria"/>
</dbReference>
<name>Q2S7G7_HAHCH</name>
<protein>
    <submittedName>
        <fullName evidence="1">Uncharacterized protein</fullName>
    </submittedName>
</protein>
<dbReference type="AlphaFoldDB" id="Q2S7G7"/>